<comment type="caution">
    <text evidence="2">The sequence shown here is derived from an EMBL/GenBank/DDBJ whole genome shotgun (WGS) entry which is preliminary data.</text>
</comment>
<gene>
    <name evidence="2" type="ORF">ENM78_01920</name>
</gene>
<proteinExistence type="predicted"/>
<dbReference type="Pfam" id="PF00085">
    <property type="entry name" value="Thioredoxin"/>
    <property type="match status" value="1"/>
</dbReference>
<dbReference type="PROSITE" id="PS51352">
    <property type="entry name" value="THIOREDOXIN_2"/>
    <property type="match status" value="1"/>
</dbReference>
<dbReference type="GO" id="GO:0015035">
    <property type="term" value="F:protein-disulfide reductase activity"/>
    <property type="evidence" value="ECO:0007669"/>
    <property type="project" value="TreeGrafter"/>
</dbReference>
<feature type="domain" description="Thioredoxin" evidence="1">
    <location>
        <begin position="21"/>
        <end position="154"/>
    </location>
</feature>
<dbReference type="GO" id="GO:0005737">
    <property type="term" value="C:cytoplasm"/>
    <property type="evidence" value="ECO:0007669"/>
    <property type="project" value="TreeGrafter"/>
</dbReference>
<dbReference type="EMBL" id="DRZC01000027">
    <property type="protein sequence ID" value="HHQ80209.1"/>
    <property type="molecule type" value="Genomic_DNA"/>
</dbReference>
<dbReference type="SUPFAM" id="SSF52833">
    <property type="entry name" value="Thioredoxin-like"/>
    <property type="match status" value="1"/>
</dbReference>
<organism evidence="2">
    <name type="scientific">Fervidicoccus fontis</name>
    <dbReference type="NCBI Taxonomy" id="683846"/>
    <lineage>
        <taxon>Archaea</taxon>
        <taxon>Thermoproteota</taxon>
        <taxon>Thermoprotei</taxon>
        <taxon>Fervidicoccales</taxon>
        <taxon>Fervidicoccaceae</taxon>
        <taxon>Fervidicoccus</taxon>
    </lineage>
</organism>
<accession>A0A7J3ZJI3</accession>
<sequence length="160" mass="17869">MTSARDASDESPGERMEEELKSILQKMASSLVEDVEEDPCCPMGKSATGVVEAPSPLYLRRALSSCRVVVVTFYTPLCPYCKLLEPVFHRVAEEYSGRVIFLRVNAFEQPILAQQLMVFTVPLTIVFVNGRPRTRIPGLIDEERLASIIDRYLRIAGCAS</sequence>
<dbReference type="InterPro" id="IPR036249">
    <property type="entry name" value="Thioredoxin-like_sf"/>
</dbReference>
<dbReference type="PANTHER" id="PTHR45663:SF11">
    <property type="entry name" value="GEO12009P1"/>
    <property type="match status" value="1"/>
</dbReference>
<dbReference type="Gene3D" id="3.40.30.10">
    <property type="entry name" value="Glutaredoxin"/>
    <property type="match status" value="1"/>
</dbReference>
<protein>
    <submittedName>
        <fullName evidence="2">Thioredoxin</fullName>
    </submittedName>
</protein>
<dbReference type="PANTHER" id="PTHR45663">
    <property type="entry name" value="GEO12009P1"/>
    <property type="match status" value="1"/>
</dbReference>
<dbReference type="InterPro" id="IPR013766">
    <property type="entry name" value="Thioredoxin_domain"/>
</dbReference>
<dbReference type="AlphaFoldDB" id="A0A7J3ZJI3"/>
<reference evidence="2" key="1">
    <citation type="journal article" date="2020" name="mSystems">
        <title>Genome- and Community-Level Interaction Insights into Carbon Utilization and Element Cycling Functions of Hydrothermarchaeota in Hydrothermal Sediment.</title>
        <authorList>
            <person name="Zhou Z."/>
            <person name="Liu Y."/>
            <person name="Xu W."/>
            <person name="Pan J."/>
            <person name="Luo Z.H."/>
            <person name="Li M."/>
        </authorList>
    </citation>
    <scope>NUCLEOTIDE SEQUENCE [LARGE SCALE GENOMIC DNA]</scope>
    <source>
        <strain evidence="2">SpSt-1116</strain>
    </source>
</reference>
<evidence type="ECO:0000259" key="1">
    <source>
        <dbReference type="PROSITE" id="PS51352"/>
    </source>
</evidence>
<dbReference type="CDD" id="cd02947">
    <property type="entry name" value="TRX_family"/>
    <property type="match status" value="1"/>
</dbReference>
<name>A0A7J3ZJI3_9CREN</name>
<evidence type="ECO:0000313" key="2">
    <source>
        <dbReference type="EMBL" id="HHQ80209.1"/>
    </source>
</evidence>